<protein>
    <submittedName>
        <fullName evidence="3">Transposase</fullName>
    </submittedName>
</protein>
<dbReference type="PANTHER" id="PTHR30298:SF0">
    <property type="entry name" value="PROTEIN YBFL-RELATED"/>
    <property type="match status" value="1"/>
</dbReference>
<reference evidence="4" key="1">
    <citation type="submission" date="2017-02" db="EMBL/GenBank/DDBJ databases">
        <authorList>
            <person name="Daims H."/>
        </authorList>
    </citation>
    <scope>NUCLEOTIDE SEQUENCE [LARGE SCALE GENOMIC DNA]</scope>
</reference>
<dbReference type="EMBL" id="FUKI01000079">
    <property type="protein sequence ID" value="SJM90942.1"/>
    <property type="molecule type" value="Genomic_DNA"/>
</dbReference>
<organism evidence="3 4">
    <name type="scientific">Crenothrix polyspora</name>
    <dbReference type="NCBI Taxonomy" id="360316"/>
    <lineage>
        <taxon>Bacteria</taxon>
        <taxon>Pseudomonadati</taxon>
        <taxon>Pseudomonadota</taxon>
        <taxon>Gammaproteobacteria</taxon>
        <taxon>Methylococcales</taxon>
        <taxon>Crenotrichaceae</taxon>
        <taxon>Crenothrix</taxon>
    </lineage>
</organism>
<evidence type="ECO:0000313" key="4">
    <source>
        <dbReference type="Proteomes" id="UP000195667"/>
    </source>
</evidence>
<proteinExistence type="predicted"/>
<dbReference type="PANTHER" id="PTHR30298">
    <property type="entry name" value="H REPEAT-ASSOCIATED PREDICTED TRANSPOSASE"/>
    <property type="match status" value="1"/>
</dbReference>
<dbReference type="Pfam" id="PF13808">
    <property type="entry name" value="DDE_Tnp_1_assoc"/>
    <property type="match status" value="1"/>
</dbReference>
<dbReference type="InterPro" id="IPR002559">
    <property type="entry name" value="Transposase_11"/>
</dbReference>
<dbReference type="AlphaFoldDB" id="A0A1R4H3W3"/>
<evidence type="ECO:0000259" key="1">
    <source>
        <dbReference type="Pfam" id="PF01609"/>
    </source>
</evidence>
<dbReference type="Pfam" id="PF01609">
    <property type="entry name" value="DDE_Tnp_1"/>
    <property type="match status" value="1"/>
</dbReference>
<dbReference type="GO" id="GO:0003677">
    <property type="term" value="F:DNA binding"/>
    <property type="evidence" value="ECO:0007669"/>
    <property type="project" value="InterPro"/>
</dbReference>
<dbReference type="InterPro" id="IPR032806">
    <property type="entry name" value="YbfD_N"/>
</dbReference>
<dbReference type="NCBIfam" id="NF033564">
    <property type="entry name" value="transpos_ISAs1"/>
    <property type="match status" value="1"/>
</dbReference>
<dbReference type="InterPro" id="IPR047647">
    <property type="entry name" value="ISAs1_transpos"/>
</dbReference>
<sequence>MIKDEEEMDFLDIFGQLDDPRIERKKLHPMPEILLLTLCAVICGAESWDDIEMFGKSKLMFLRQYLPYESGVPSDDTLRRFFRAIDTTQFQHLFIQWVKEWLSPEVAGKVVAIDGKTLRGSHEGGQSPIHLVSAFASEAGIVLGQVKTSEKSNEITAIPELLEWLDVRGAIVTIDAMGCQKAIAEKIIDKGGDYLLALKGNQSGLHDDVRLHFEQPAPTSLTRMSHAETIDKGHGRIEVRQCRLSTDIEWLKERHPEWKNLSSIIAIDSERLIGDTTTRETRYFISSSQAPAARMLAAVRLHWGIENQLHWVLDMSFGEDQSRIRKDNAPANVAIIRHAALNMIRQAPKKRMSVKRMRKAAGWDDSLLTEVLAQVF</sequence>
<feature type="domain" description="Transposase IS4-like" evidence="1">
    <location>
        <begin position="109"/>
        <end position="343"/>
    </location>
</feature>
<evidence type="ECO:0000313" key="3">
    <source>
        <dbReference type="EMBL" id="SJM90942.1"/>
    </source>
</evidence>
<feature type="domain" description="H repeat-associated protein N-terminal" evidence="2">
    <location>
        <begin position="12"/>
        <end position="98"/>
    </location>
</feature>
<dbReference type="GO" id="GO:0006313">
    <property type="term" value="P:DNA transposition"/>
    <property type="evidence" value="ECO:0007669"/>
    <property type="project" value="InterPro"/>
</dbReference>
<dbReference type="OrthoDB" id="8001376at2"/>
<dbReference type="InterPro" id="IPR051698">
    <property type="entry name" value="Transposase_11-like"/>
</dbReference>
<gene>
    <name evidence="3" type="primary">yncI</name>
    <name evidence="3" type="ORF">CRENPOLYSF1_170011</name>
</gene>
<accession>A0A1R4H3W3</accession>
<evidence type="ECO:0000259" key="2">
    <source>
        <dbReference type="Pfam" id="PF13808"/>
    </source>
</evidence>
<dbReference type="GO" id="GO:0004803">
    <property type="term" value="F:transposase activity"/>
    <property type="evidence" value="ECO:0007669"/>
    <property type="project" value="InterPro"/>
</dbReference>
<keyword evidence="4" id="KW-1185">Reference proteome</keyword>
<name>A0A1R4H3W3_9GAMM</name>
<dbReference type="Proteomes" id="UP000195667">
    <property type="component" value="Unassembled WGS sequence"/>
</dbReference>